<accession>A0AAE0E3Y0</accession>
<comment type="caution">
    <text evidence="2">The sequence shown here is derived from an EMBL/GenBank/DDBJ whole genome shotgun (WGS) entry which is preliminary data.</text>
</comment>
<name>A0AAE0E3Y0_9ROSI</name>
<organism evidence="2 3">
    <name type="scientific">Dipteronia sinensis</name>
    <dbReference type="NCBI Taxonomy" id="43782"/>
    <lineage>
        <taxon>Eukaryota</taxon>
        <taxon>Viridiplantae</taxon>
        <taxon>Streptophyta</taxon>
        <taxon>Embryophyta</taxon>
        <taxon>Tracheophyta</taxon>
        <taxon>Spermatophyta</taxon>
        <taxon>Magnoliopsida</taxon>
        <taxon>eudicotyledons</taxon>
        <taxon>Gunneridae</taxon>
        <taxon>Pentapetalae</taxon>
        <taxon>rosids</taxon>
        <taxon>malvids</taxon>
        <taxon>Sapindales</taxon>
        <taxon>Sapindaceae</taxon>
        <taxon>Hippocastanoideae</taxon>
        <taxon>Acereae</taxon>
        <taxon>Dipteronia</taxon>
    </lineage>
</organism>
<evidence type="ECO:0000256" key="1">
    <source>
        <dbReference type="SAM" id="MobiDB-lite"/>
    </source>
</evidence>
<keyword evidence="3" id="KW-1185">Reference proteome</keyword>
<dbReference type="EMBL" id="JANJYJ010000006">
    <property type="protein sequence ID" value="KAK3205274.1"/>
    <property type="molecule type" value="Genomic_DNA"/>
</dbReference>
<proteinExistence type="predicted"/>
<reference evidence="2" key="1">
    <citation type="journal article" date="2023" name="Plant J.">
        <title>Genome sequences and population genomics provide insights into the demographic history, inbreeding, and mutation load of two 'living fossil' tree species of Dipteronia.</title>
        <authorList>
            <person name="Feng Y."/>
            <person name="Comes H.P."/>
            <person name="Chen J."/>
            <person name="Zhu S."/>
            <person name="Lu R."/>
            <person name="Zhang X."/>
            <person name="Li P."/>
            <person name="Qiu J."/>
            <person name="Olsen K.M."/>
            <person name="Qiu Y."/>
        </authorList>
    </citation>
    <scope>NUCLEOTIDE SEQUENCE</scope>
    <source>
        <strain evidence="2">NBL</strain>
    </source>
</reference>
<protein>
    <submittedName>
        <fullName evidence="2">Uncharacterized protein</fullName>
    </submittedName>
</protein>
<sequence length="111" mass="12545">MVDERLQTVEERPRGRCWLQMVHEKETLAAILQMMAHIPDDFETQYVNKWSTLDQMEEMEMGLGSNPTSFPIGTDIPNNPLVGGSSGQQQNSESEVIPHGKRAKTVEVVFD</sequence>
<evidence type="ECO:0000313" key="3">
    <source>
        <dbReference type="Proteomes" id="UP001281410"/>
    </source>
</evidence>
<dbReference type="AlphaFoldDB" id="A0AAE0E3Y0"/>
<evidence type="ECO:0000313" key="2">
    <source>
        <dbReference type="EMBL" id="KAK3205274.1"/>
    </source>
</evidence>
<dbReference type="Proteomes" id="UP001281410">
    <property type="component" value="Unassembled WGS sequence"/>
</dbReference>
<gene>
    <name evidence="2" type="ORF">Dsin_019320</name>
</gene>
<feature type="region of interest" description="Disordered" evidence="1">
    <location>
        <begin position="61"/>
        <end position="111"/>
    </location>
</feature>